<evidence type="ECO:0000313" key="3">
    <source>
        <dbReference type="EMBL" id="KAL1610169.1"/>
    </source>
</evidence>
<evidence type="ECO:0000313" key="4">
    <source>
        <dbReference type="Proteomes" id="UP001521785"/>
    </source>
</evidence>
<comment type="caution">
    <text evidence="3">The sequence shown here is derived from an EMBL/GenBank/DDBJ whole genome shotgun (WGS) entry which is preliminary data.</text>
</comment>
<reference evidence="3 4" key="1">
    <citation type="submission" date="2024-02" db="EMBL/GenBank/DDBJ databases">
        <title>De novo assembly and annotation of 12 fungi associated with fruit tree decline syndrome in Ontario, Canada.</title>
        <authorList>
            <person name="Sulman M."/>
            <person name="Ellouze W."/>
            <person name="Ilyukhin E."/>
        </authorList>
    </citation>
    <scope>NUCLEOTIDE SEQUENCE [LARGE SCALE GENOMIC DNA]</scope>
    <source>
        <strain evidence="3 4">M42-189</strain>
    </source>
</reference>
<feature type="compositionally biased region" description="Basic and acidic residues" evidence="1">
    <location>
        <begin position="178"/>
        <end position="192"/>
    </location>
</feature>
<dbReference type="InterPro" id="IPR008984">
    <property type="entry name" value="SMAD_FHA_dom_sf"/>
</dbReference>
<dbReference type="InterPro" id="IPR050923">
    <property type="entry name" value="Cell_Proc_Reg/RNA_Proc"/>
</dbReference>
<dbReference type="EMBL" id="JAKJXO020000002">
    <property type="protein sequence ID" value="KAL1610169.1"/>
    <property type="molecule type" value="Genomic_DNA"/>
</dbReference>
<name>A0ABR3S1H4_9PLEO</name>
<accession>A0ABR3S1H4</accession>
<dbReference type="SMART" id="SM00240">
    <property type="entry name" value="FHA"/>
    <property type="match status" value="1"/>
</dbReference>
<organism evidence="3 4">
    <name type="scientific">Paraconiothyrium brasiliense</name>
    <dbReference type="NCBI Taxonomy" id="300254"/>
    <lineage>
        <taxon>Eukaryota</taxon>
        <taxon>Fungi</taxon>
        <taxon>Dikarya</taxon>
        <taxon>Ascomycota</taxon>
        <taxon>Pezizomycotina</taxon>
        <taxon>Dothideomycetes</taxon>
        <taxon>Pleosporomycetidae</taxon>
        <taxon>Pleosporales</taxon>
        <taxon>Massarineae</taxon>
        <taxon>Didymosphaeriaceae</taxon>
        <taxon>Paraconiothyrium</taxon>
    </lineage>
</organism>
<feature type="compositionally biased region" description="Low complexity" evidence="1">
    <location>
        <begin position="598"/>
        <end position="620"/>
    </location>
</feature>
<dbReference type="PANTHER" id="PTHR23308">
    <property type="entry name" value="NUCLEAR INHIBITOR OF PROTEIN PHOSPHATASE-1"/>
    <property type="match status" value="1"/>
</dbReference>
<dbReference type="Pfam" id="PF00498">
    <property type="entry name" value="FHA"/>
    <property type="match status" value="1"/>
</dbReference>
<sequence length="667" mass="72402">MTASDAIEITLRCSDHLDEYNTRTFKLRPGDVVHIGRASKNAAKPELMIGPDNAYIDSPTISREHAVLTATSPPAAYVYVTDKGSMHGTMVNGNKLEPQKAQRLNNGDVLQFGANVTREQLFYTARQFTFESSLPSYPQGFTVPESSDEEEVEVDEDMSCPPHYGTQGNPFTIDDVDESHLSEAEEPAKVHEVPANISNDDGFDDDQLDKDLQDTTLSSDASQDAQERSPSSDVDDHVLYPDDVFPAPNRYAFVEQATSDGDASPIYSSDDEPMSYVESCASVADSDESQSEGDMELEDIDDEEQGEVAAPEPYSMQLMLLEQQNKRRLLMAAQERDDHQSGSDARGSLTDGFVSAEMKKDLEGASTKDMDAIRRDSSGLCPFPNPEAAAHVATEADAARIPDPELRFEPMFASNATFADSFERACFGGMEAIPPRPAAPRPMQWGMLDYTSPFSPRESEVPHHLLRSDVLLATNPHAFPATYSSPFVCNYPGRVDSLLPNPYAAQQPFLSAPDNSWEPSNPAPAPVSGVQTPPPALSSEKASPPVRRTEVSIREIVEDVAQQPPTPTSITNRLKRKADVFDEAVEGADERSTPDLQSPSSCAAPDAAASEAIDPSDAAISQRPKKRLRYRIGSAVKTAAAWMVPGVVGAAASVAFLTSVPNDFFVA</sequence>
<feature type="compositionally biased region" description="Polar residues" evidence="1">
    <location>
        <begin position="221"/>
        <end position="232"/>
    </location>
</feature>
<feature type="region of interest" description="Disordered" evidence="1">
    <location>
        <begin position="586"/>
        <end position="620"/>
    </location>
</feature>
<dbReference type="Proteomes" id="UP001521785">
    <property type="component" value="Unassembled WGS sequence"/>
</dbReference>
<dbReference type="SUPFAM" id="SSF49879">
    <property type="entry name" value="SMAD/FHA domain"/>
    <property type="match status" value="1"/>
</dbReference>
<protein>
    <recommendedName>
        <fullName evidence="2">FHA domain-containing protein</fullName>
    </recommendedName>
</protein>
<gene>
    <name evidence="3" type="ORF">SLS60_001834</name>
</gene>
<evidence type="ECO:0000256" key="1">
    <source>
        <dbReference type="SAM" id="MobiDB-lite"/>
    </source>
</evidence>
<feature type="region of interest" description="Disordered" evidence="1">
    <location>
        <begin position="506"/>
        <end position="548"/>
    </location>
</feature>
<dbReference type="Gene3D" id="2.60.200.20">
    <property type="match status" value="1"/>
</dbReference>
<proteinExistence type="predicted"/>
<keyword evidence="4" id="KW-1185">Reference proteome</keyword>
<dbReference type="CDD" id="cd00060">
    <property type="entry name" value="FHA"/>
    <property type="match status" value="1"/>
</dbReference>
<feature type="domain" description="FHA" evidence="2">
    <location>
        <begin position="33"/>
        <end position="96"/>
    </location>
</feature>
<feature type="region of interest" description="Disordered" evidence="1">
    <location>
        <begin position="134"/>
        <end position="243"/>
    </location>
</feature>
<dbReference type="InterPro" id="IPR000253">
    <property type="entry name" value="FHA_dom"/>
</dbReference>
<dbReference type="PROSITE" id="PS50006">
    <property type="entry name" value="FHA_DOMAIN"/>
    <property type="match status" value="1"/>
</dbReference>
<evidence type="ECO:0000259" key="2">
    <source>
        <dbReference type="PROSITE" id="PS50006"/>
    </source>
</evidence>
<feature type="compositionally biased region" description="Acidic residues" evidence="1">
    <location>
        <begin position="146"/>
        <end position="158"/>
    </location>
</feature>